<dbReference type="Pfam" id="PF00535">
    <property type="entry name" value="Glycos_transf_2"/>
    <property type="match status" value="1"/>
</dbReference>
<dbReference type="InterPro" id="IPR029044">
    <property type="entry name" value="Nucleotide-diphossugar_trans"/>
</dbReference>
<dbReference type="Gene3D" id="3.90.550.10">
    <property type="entry name" value="Spore Coat Polysaccharide Biosynthesis Protein SpsA, Chain A"/>
    <property type="match status" value="1"/>
</dbReference>
<feature type="domain" description="Glycosyltransferase 2-like" evidence="1">
    <location>
        <begin position="22"/>
        <end position="121"/>
    </location>
</feature>
<dbReference type="InterPro" id="IPR050834">
    <property type="entry name" value="Glycosyltransf_2"/>
</dbReference>
<reference evidence="2" key="1">
    <citation type="journal article" date="2013" name="Environ. Microbiol.">
        <title>Seasonally variable intestinal metagenomes of the red palm weevil (Rhynchophorus ferrugineus).</title>
        <authorList>
            <person name="Jia S."/>
            <person name="Zhang X."/>
            <person name="Zhang G."/>
            <person name="Yin A."/>
            <person name="Zhang S."/>
            <person name="Li F."/>
            <person name="Wang L."/>
            <person name="Zhao D."/>
            <person name="Yun Q."/>
            <person name="Tala"/>
            <person name="Wang J."/>
            <person name="Sun G."/>
            <person name="Baabdullah M."/>
            <person name="Yu X."/>
            <person name="Hu S."/>
            <person name="Al-Mssallem I.S."/>
            <person name="Yu J."/>
        </authorList>
    </citation>
    <scope>NUCLEOTIDE SEQUENCE</scope>
</reference>
<evidence type="ECO:0000313" key="2">
    <source>
        <dbReference type="EMBL" id="AIA87211.1"/>
    </source>
</evidence>
<dbReference type="EMBL" id="KF119943">
    <property type="protein sequence ID" value="AIA87211.1"/>
    <property type="molecule type" value="Genomic_DNA"/>
</dbReference>
<proteinExistence type="predicted"/>
<dbReference type="CDD" id="cd00761">
    <property type="entry name" value="Glyco_tranf_GTA_type"/>
    <property type="match status" value="1"/>
</dbReference>
<dbReference type="InterPro" id="IPR001173">
    <property type="entry name" value="Glyco_trans_2-like"/>
</dbReference>
<sequence length="122" mass="13397">MEQYTHEGPQTIASPFANPGISLLVATLGRQKELDNLLTSLEKQTYKNFHVVIADQNPKGFLDEILARHATVPITHLLLPAKGVSLARNALFAHANGNIIAFPDDDCWYAADTLESVVAVFR</sequence>
<dbReference type="SUPFAM" id="SSF53448">
    <property type="entry name" value="Nucleotide-diphospho-sugar transferases"/>
    <property type="match status" value="1"/>
</dbReference>
<protein>
    <submittedName>
        <fullName evidence="2">Glycos_transf_2</fullName>
    </submittedName>
</protein>
<dbReference type="AlphaFoldDB" id="A0A060C382"/>
<dbReference type="PANTHER" id="PTHR43685:SF3">
    <property type="entry name" value="SLR2126 PROTEIN"/>
    <property type="match status" value="1"/>
</dbReference>
<organism evidence="2">
    <name type="scientific">uncultured Bacillus sp</name>
    <dbReference type="NCBI Taxonomy" id="83428"/>
    <lineage>
        <taxon>Bacteria</taxon>
        <taxon>Bacillati</taxon>
        <taxon>Bacillota</taxon>
        <taxon>Bacilli</taxon>
        <taxon>Bacillales</taxon>
        <taxon>Bacillaceae</taxon>
        <taxon>Bacillus</taxon>
        <taxon>environmental samples</taxon>
    </lineage>
</organism>
<feature type="non-terminal residue" evidence="2">
    <location>
        <position position="122"/>
    </location>
</feature>
<name>A0A060C382_9BACI</name>
<evidence type="ECO:0000259" key="1">
    <source>
        <dbReference type="Pfam" id="PF00535"/>
    </source>
</evidence>
<accession>A0A060C382</accession>
<dbReference type="PANTHER" id="PTHR43685">
    <property type="entry name" value="GLYCOSYLTRANSFERASE"/>
    <property type="match status" value="1"/>
</dbReference>